<feature type="domain" description="HTTM-like" evidence="6">
    <location>
        <begin position="11"/>
        <end position="281"/>
    </location>
</feature>
<keyword evidence="2 5" id="KW-0812">Transmembrane</keyword>
<protein>
    <recommendedName>
        <fullName evidence="6">HTTM-like domain-containing protein</fullName>
    </recommendedName>
</protein>
<dbReference type="RefSeq" id="WP_073045029.1">
    <property type="nucleotide sequence ID" value="NZ_FQUO01000012.1"/>
</dbReference>
<dbReference type="SMART" id="SM00752">
    <property type="entry name" value="HTTM"/>
    <property type="match status" value="1"/>
</dbReference>
<dbReference type="InterPro" id="IPR011020">
    <property type="entry name" value="HTTM-like"/>
</dbReference>
<keyword evidence="4 5" id="KW-0472">Membrane</keyword>
<sequence length="381" mass="43665">MKFLAQQLFGTYQYGAQGLSLYRLVYCMFVVLVMGLPSFAWLGPHLNYIFHPPAFSFAALFRGFPGAGFFIAFTLVNLLSFFLMFIGWYTRWASLVFSGTYILLASFGFSFGKIDHGSLMYFTPLFMAFTGWERHFSVDDYLARRKDIWVPPVPSDSRSFALALLALCLGFGFFTAGSIKIIGGWGQWHVEGVKYQLFQNYYTSGRTRFLASHLMRINNHVFWKLMDYSTLIFEVGFLPAAINARVFRVFLGTAVVFHLVVLLTFNISFAGNLLAYLPFANWDKLSTQLLPAYSRLKKLFYGATLLLATAFLVFWLVSLAGNKYALEFRSLLKVMASAMRFTPFNHLIIHSLSVLLLFFLLLHTRMFNTMFRLFFIKSVAK</sequence>
<dbReference type="AlphaFoldDB" id="A0A1M5EPQ2"/>
<dbReference type="EMBL" id="FQUO01000012">
    <property type="protein sequence ID" value="SHF81124.1"/>
    <property type="molecule type" value="Genomic_DNA"/>
</dbReference>
<evidence type="ECO:0000256" key="5">
    <source>
        <dbReference type="SAM" id="Phobius"/>
    </source>
</evidence>
<evidence type="ECO:0000256" key="2">
    <source>
        <dbReference type="ARBA" id="ARBA00022692"/>
    </source>
</evidence>
<evidence type="ECO:0000256" key="4">
    <source>
        <dbReference type="ARBA" id="ARBA00023136"/>
    </source>
</evidence>
<feature type="transmembrane region" description="Helical" evidence="5">
    <location>
        <begin position="299"/>
        <end position="321"/>
    </location>
</feature>
<feature type="transmembrane region" description="Helical" evidence="5">
    <location>
        <begin position="21"/>
        <end position="43"/>
    </location>
</feature>
<accession>A0A1M5EPQ2</accession>
<feature type="transmembrane region" description="Helical" evidence="5">
    <location>
        <begin position="92"/>
        <end position="112"/>
    </location>
</feature>
<feature type="transmembrane region" description="Helical" evidence="5">
    <location>
        <begin position="63"/>
        <end position="85"/>
    </location>
</feature>
<gene>
    <name evidence="7" type="ORF">SAMN05444008_112131</name>
</gene>
<evidence type="ECO:0000256" key="3">
    <source>
        <dbReference type="ARBA" id="ARBA00022989"/>
    </source>
</evidence>
<dbReference type="GO" id="GO:0012505">
    <property type="term" value="C:endomembrane system"/>
    <property type="evidence" value="ECO:0007669"/>
    <property type="project" value="UniProtKB-SubCell"/>
</dbReference>
<feature type="transmembrane region" description="Helical" evidence="5">
    <location>
        <begin position="160"/>
        <end position="179"/>
    </location>
</feature>
<dbReference type="OrthoDB" id="1496251at2"/>
<feature type="transmembrane region" description="Helical" evidence="5">
    <location>
        <begin position="254"/>
        <end position="279"/>
    </location>
</feature>
<name>A0A1M5EPQ2_9BACT</name>
<dbReference type="Proteomes" id="UP000184368">
    <property type="component" value="Unassembled WGS sequence"/>
</dbReference>
<feature type="transmembrane region" description="Helical" evidence="5">
    <location>
        <begin position="341"/>
        <end position="362"/>
    </location>
</feature>
<evidence type="ECO:0000313" key="8">
    <source>
        <dbReference type="Proteomes" id="UP000184368"/>
    </source>
</evidence>
<evidence type="ECO:0000259" key="6">
    <source>
        <dbReference type="SMART" id="SM00752"/>
    </source>
</evidence>
<evidence type="ECO:0000256" key="1">
    <source>
        <dbReference type="ARBA" id="ARBA00004127"/>
    </source>
</evidence>
<evidence type="ECO:0000313" key="7">
    <source>
        <dbReference type="EMBL" id="SHF81124.1"/>
    </source>
</evidence>
<dbReference type="STRING" id="1302690.BUE76_04555"/>
<keyword evidence="8" id="KW-1185">Reference proteome</keyword>
<organism evidence="7 8">
    <name type="scientific">Cnuella takakiae</name>
    <dbReference type="NCBI Taxonomy" id="1302690"/>
    <lineage>
        <taxon>Bacteria</taxon>
        <taxon>Pseudomonadati</taxon>
        <taxon>Bacteroidota</taxon>
        <taxon>Chitinophagia</taxon>
        <taxon>Chitinophagales</taxon>
        <taxon>Chitinophagaceae</taxon>
        <taxon>Cnuella</taxon>
    </lineage>
</organism>
<proteinExistence type="predicted"/>
<feature type="transmembrane region" description="Helical" evidence="5">
    <location>
        <begin position="225"/>
        <end position="242"/>
    </location>
</feature>
<comment type="subcellular location">
    <subcellularLocation>
        <location evidence="1">Endomembrane system</location>
        <topology evidence="1">Multi-pass membrane protein</topology>
    </subcellularLocation>
</comment>
<reference evidence="7 8" key="1">
    <citation type="submission" date="2016-11" db="EMBL/GenBank/DDBJ databases">
        <authorList>
            <person name="Jaros S."/>
            <person name="Januszkiewicz K."/>
            <person name="Wedrychowicz H."/>
        </authorList>
    </citation>
    <scope>NUCLEOTIDE SEQUENCE [LARGE SCALE GENOMIC DNA]</scope>
    <source>
        <strain evidence="7 8">DSM 26897</strain>
    </source>
</reference>
<keyword evidence="3 5" id="KW-1133">Transmembrane helix</keyword>